<dbReference type="Gene3D" id="3.30.2400.10">
    <property type="entry name" value="Major capsid protein gp5"/>
    <property type="match status" value="1"/>
</dbReference>
<evidence type="ECO:0000259" key="3">
    <source>
        <dbReference type="Pfam" id="PF05065"/>
    </source>
</evidence>
<evidence type="ECO:0000256" key="2">
    <source>
        <dbReference type="SAM" id="Coils"/>
    </source>
</evidence>
<reference evidence="4" key="1">
    <citation type="submission" date="2021-10" db="EMBL/GenBank/DDBJ databases">
        <title>Streptomyces nigrumlapis sp.nov.,an antimicrobial producing actinobacterium isolated from Black Gobi rocks.</title>
        <authorList>
            <person name="Wen Y."/>
            <person name="Zhang W."/>
            <person name="Liu X.G."/>
        </authorList>
    </citation>
    <scope>NUCLEOTIDE SEQUENCE</scope>
    <source>
        <strain evidence="4">ST13-2-2</strain>
    </source>
</reference>
<dbReference type="EMBL" id="CP086322">
    <property type="protein sequence ID" value="UQA92668.1"/>
    <property type="molecule type" value="Genomic_DNA"/>
</dbReference>
<evidence type="ECO:0000313" key="5">
    <source>
        <dbReference type="Proteomes" id="UP000830115"/>
    </source>
</evidence>
<dbReference type="InterPro" id="IPR024455">
    <property type="entry name" value="Phage_capsid"/>
</dbReference>
<dbReference type="InterPro" id="IPR054612">
    <property type="entry name" value="Phage_capsid-like_C"/>
</dbReference>
<organism evidence="4 5">
    <name type="scientific">Streptomyces halobius</name>
    <dbReference type="NCBI Taxonomy" id="2879846"/>
    <lineage>
        <taxon>Bacteria</taxon>
        <taxon>Bacillati</taxon>
        <taxon>Actinomycetota</taxon>
        <taxon>Actinomycetes</taxon>
        <taxon>Kitasatosporales</taxon>
        <taxon>Streptomycetaceae</taxon>
        <taxon>Streptomyces</taxon>
    </lineage>
</organism>
<dbReference type="Proteomes" id="UP000830115">
    <property type="component" value="Chromosome"/>
</dbReference>
<feature type="domain" description="Phage capsid-like C-terminal" evidence="3">
    <location>
        <begin position="109"/>
        <end position="394"/>
    </location>
</feature>
<keyword evidence="5" id="KW-1185">Reference proteome</keyword>
<keyword evidence="2" id="KW-0175">Coiled coil</keyword>
<dbReference type="NCBIfam" id="TIGR01554">
    <property type="entry name" value="major_cap_HK97"/>
    <property type="match status" value="1"/>
</dbReference>
<name>A0ABY4M661_9ACTN</name>
<dbReference type="RefSeq" id="WP_248863532.1">
    <property type="nucleotide sequence ID" value="NZ_CP086322.1"/>
</dbReference>
<dbReference type="SUPFAM" id="SSF56563">
    <property type="entry name" value="Major capsid protein gp5"/>
    <property type="match status" value="1"/>
</dbReference>
<protein>
    <submittedName>
        <fullName evidence="4">Phage major capsid protein</fullName>
    </submittedName>
</protein>
<feature type="coiled-coil region" evidence="2">
    <location>
        <begin position="37"/>
        <end position="64"/>
    </location>
</feature>
<accession>A0ABY4M661</accession>
<comment type="subcellular location">
    <subcellularLocation>
        <location evidence="1">Virion</location>
    </subcellularLocation>
</comment>
<evidence type="ECO:0000256" key="1">
    <source>
        <dbReference type="ARBA" id="ARBA00004328"/>
    </source>
</evidence>
<dbReference type="Pfam" id="PF05065">
    <property type="entry name" value="Phage_capsid"/>
    <property type="match status" value="1"/>
</dbReference>
<dbReference type="Gene3D" id="3.30.2320.10">
    <property type="entry name" value="hypothetical protein PF0899 domain"/>
    <property type="match status" value="1"/>
</dbReference>
<gene>
    <name evidence="4" type="ORF">K9S39_13270</name>
</gene>
<proteinExistence type="predicted"/>
<evidence type="ECO:0000313" key="4">
    <source>
        <dbReference type="EMBL" id="UQA92668.1"/>
    </source>
</evidence>
<sequence length="400" mass="42892">MAQFPALEAKQDELRRIFREAGPDSDLSLVTCIKGTNAEKLDRVKQLNREIDELKGVQRQASGRRGYETYNSSHYGDDHASGLRGGDTKAGEWLAAGLKGWTTSGTTNGGAFSPTQYSNTFWDRLAATSVGLTSGFTTISTSAHEFILPRLTADTAANWTAEAATITATDATADEIKATPRKLAALQVLSNEVVADSNPAVLQVSATQMIRSLALKLDLGFFEGSGTAPEIRGIKNVTGIQSVSMGTNGSAPVDLDEYAEAIGLLEEQNAHATAIVMHPRTWKDLLQVKEAPTGNNKALLQQHAGAGTDGVQRSIYGVPVFLSSQLSITETQGTATDASSAYIYQASEIVAVMREDTRLETDRSRLFHQDQTEVRAVMRADLVVPNPKAVVRLQGIIPAA</sequence>